<proteinExistence type="predicted"/>
<evidence type="ECO:0000313" key="2">
    <source>
        <dbReference type="EMBL" id="CAB4195285.1"/>
    </source>
</evidence>
<dbReference type="EMBL" id="LR796638">
    <property type="protein sequence ID" value="CAB4156096.1"/>
    <property type="molecule type" value="Genomic_DNA"/>
</dbReference>
<dbReference type="EMBL" id="LR797366">
    <property type="protein sequence ID" value="CAB4210864.1"/>
    <property type="molecule type" value="Genomic_DNA"/>
</dbReference>
<dbReference type="EMBL" id="LR797248">
    <property type="protein sequence ID" value="CAB4195285.1"/>
    <property type="molecule type" value="Genomic_DNA"/>
</dbReference>
<organism evidence="2">
    <name type="scientific">uncultured Caudovirales phage</name>
    <dbReference type="NCBI Taxonomy" id="2100421"/>
    <lineage>
        <taxon>Viruses</taxon>
        <taxon>Duplodnaviria</taxon>
        <taxon>Heunggongvirae</taxon>
        <taxon>Uroviricota</taxon>
        <taxon>Caudoviricetes</taxon>
        <taxon>Peduoviridae</taxon>
        <taxon>Maltschvirus</taxon>
        <taxon>Maltschvirus maltsch</taxon>
    </lineage>
</organism>
<evidence type="ECO:0000313" key="3">
    <source>
        <dbReference type="EMBL" id="CAB4210864.1"/>
    </source>
</evidence>
<gene>
    <name evidence="2" type="ORF">UFOVP1303_4</name>
    <name evidence="3" type="ORF">UFOVP1417_50</name>
    <name evidence="4" type="ORF">UFOVP1517_61</name>
    <name evidence="1" type="ORF">UFOVP664_37</name>
</gene>
<evidence type="ECO:0000313" key="4">
    <source>
        <dbReference type="EMBL" id="CAB5226886.1"/>
    </source>
</evidence>
<name>A0A6J5RSE9_9CAUD</name>
<sequence>MTTSYTEVFGGTNIYPSDVSYLAFNLTTTDITLAWPVETNAPNAAADYVAARIMDVNCTGASKKVYLPAANEASVGECFLFNNTGTLPYTVVNATGTVVANVNAGDLWQVYMTSNTTAAGMWMGYQFGAATSSADAGILAGAGLKAITTTLNQAISVTTLNSAYTLNTSERAKLINWNGASGTISFAASSTLGSDWFCYIRNSGSSNISLDPNLVETINGATTLTLAPGNSCMIICDGTNFYTVGLSQVSSASSFDYLSIDVSGTGNYTLSTFELNRISYNLTGTLTGNRVIIVPATVQQYWITNSTSGAFTLTVKTSAGTGIAVTAADALILYCNGTNVVRGQSGATVTTPISIANGGTGATTASGARVNLGGTSTGIAVFTAADASAARTAISAVSAAEAATIAIQYAVALG</sequence>
<dbReference type="EMBL" id="LR798366">
    <property type="protein sequence ID" value="CAB5226886.1"/>
    <property type="molecule type" value="Genomic_DNA"/>
</dbReference>
<evidence type="ECO:0000313" key="1">
    <source>
        <dbReference type="EMBL" id="CAB4156096.1"/>
    </source>
</evidence>
<reference evidence="2" key="1">
    <citation type="submission" date="2020-05" db="EMBL/GenBank/DDBJ databases">
        <authorList>
            <person name="Chiriac C."/>
            <person name="Salcher M."/>
            <person name="Ghai R."/>
            <person name="Kavagutti S V."/>
        </authorList>
    </citation>
    <scope>NUCLEOTIDE SEQUENCE</scope>
</reference>
<protein>
    <submittedName>
        <fullName evidence="2">Uncharacterized protein</fullName>
    </submittedName>
</protein>
<accession>A0A6J5RSE9</accession>